<accession>A0A2D6M0X3</accession>
<evidence type="ECO:0000256" key="6">
    <source>
        <dbReference type="ARBA" id="ARBA00023004"/>
    </source>
</evidence>
<evidence type="ECO:0000313" key="11">
    <source>
        <dbReference type="Proteomes" id="UP000226592"/>
    </source>
</evidence>
<dbReference type="GO" id="GO:0051539">
    <property type="term" value="F:4 iron, 4 sulfur cluster binding"/>
    <property type="evidence" value="ECO:0007669"/>
    <property type="project" value="UniProtKB-KW"/>
</dbReference>
<evidence type="ECO:0000256" key="5">
    <source>
        <dbReference type="ARBA" id="ARBA00022833"/>
    </source>
</evidence>
<keyword evidence="4" id="KW-0479">Metal-binding</keyword>
<evidence type="ECO:0000256" key="2">
    <source>
        <dbReference type="ARBA" id="ARBA00022485"/>
    </source>
</evidence>
<keyword evidence="2" id="KW-0004">4Fe-4S</keyword>
<dbReference type="InterPro" id="IPR038521">
    <property type="entry name" value="ThiC/Bza_core_dom"/>
</dbReference>
<dbReference type="SFLD" id="SFLDS00113">
    <property type="entry name" value="Radical_SAM_Phosphomethylpyrim"/>
    <property type="match status" value="1"/>
</dbReference>
<dbReference type="GO" id="GO:0009228">
    <property type="term" value="P:thiamine biosynthetic process"/>
    <property type="evidence" value="ECO:0007669"/>
    <property type="project" value="UniProtKB-UniRule"/>
</dbReference>
<dbReference type="GO" id="GO:0046872">
    <property type="term" value="F:metal ion binding"/>
    <property type="evidence" value="ECO:0007669"/>
    <property type="project" value="UniProtKB-KW"/>
</dbReference>
<dbReference type="SFLD" id="SFLDF00407">
    <property type="entry name" value="phosphomethylpyrimidine_syntha"/>
    <property type="match status" value="1"/>
</dbReference>
<dbReference type="Pfam" id="PF01964">
    <property type="entry name" value="ThiC_Rad_SAM"/>
    <property type="match status" value="1"/>
</dbReference>
<name>A0A2D6M0X3_9ARCH</name>
<proteinExistence type="predicted"/>
<evidence type="ECO:0000256" key="9">
    <source>
        <dbReference type="NCBIfam" id="TIGR00190"/>
    </source>
</evidence>
<protein>
    <recommendedName>
        <fullName evidence="9">Phosphomethylpyrimidine synthase</fullName>
        <ecNumber evidence="9">4.1.99.17</ecNumber>
    </recommendedName>
</protein>
<evidence type="ECO:0000256" key="4">
    <source>
        <dbReference type="ARBA" id="ARBA00022723"/>
    </source>
</evidence>
<dbReference type="FunFam" id="3.20.20.540:FF:000001">
    <property type="entry name" value="Phosphomethylpyrimidine synthase"/>
    <property type="match status" value="1"/>
</dbReference>
<dbReference type="AlphaFoldDB" id="A0A2D6M0X3"/>
<reference evidence="11" key="1">
    <citation type="submission" date="2017-09" db="EMBL/GenBank/DDBJ databases">
        <title>The Reconstruction of 2,631 Draft Metagenome-Assembled Genomes from the Global Oceans.</title>
        <authorList>
            <person name="Tully B.J."/>
            <person name="Graham E.D."/>
            <person name="Heidelberg J.F."/>
        </authorList>
    </citation>
    <scope>NUCLEOTIDE SEQUENCE [LARGE SCALE GENOMIC DNA]</scope>
</reference>
<dbReference type="NCBIfam" id="TIGR00190">
    <property type="entry name" value="thiC"/>
    <property type="match status" value="1"/>
</dbReference>
<dbReference type="EC" id="4.1.99.17" evidence="9"/>
<keyword evidence="5" id="KW-0862">Zinc</keyword>
<dbReference type="EMBL" id="NZBU01000007">
    <property type="protein sequence ID" value="MAG22078.1"/>
    <property type="molecule type" value="Genomic_DNA"/>
</dbReference>
<evidence type="ECO:0000256" key="8">
    <source>
        <dbReference type="ARBA" id="ARBA00023239"/>
    </source>
</evidence>
<keyword evidence="6" id="KW-0408">Iron</keyword>
<dbReference type="PANTHER" id="PTHR30557:SF1">
    <property type="entry name" value="PHOSPHOMETHYLPYRIMIDINE SYNTHASE, CHLOROPLASTIC"/>
    <property type="match status" value="1"/>
</dbReference>
<organism evidence="10 11">
    <name type="scientific">Candidatus Iainarchaeum sp</name>
    <dbReference type="NCBI Taxonomy" id="3101447"/>
    <lineage>
        <taxon>Archaea</taxon>
        <taxon>Candidatus Iainarchaeota</taxon>
        <taxon>Candidatus Iainarchaeia</taxon>
        <taxon>Candidatus Iainarchaeales</taxon>
        <taxon>Candidatus Iainarchaeaceae</taxon>
        <taxon>Candidatus Iainarchaeum</taxon>
    </lineage>
</organism>
<gene>
    <name evidence="10" type="ORF">CL943_02110</name>
</gene>
<comment type="cofactor">
    <cofactor evidence="1">
        <name>[4Fe-4S] cluster</name>
        <dbReference type="ChEBI" id="CHEBI:49883"/>
    </cofactor>
</comment>
<dbReference type="InterPro" id="IPR002817">
    <property type="entry name" value="ThiC/BzaA/B"/>
</dbReference>
<dbReference type="NCBIfam" id="NF009895">
    <property type="entry name" value="PRK13352.1"/>
    <property type="match status" value="1"/>
</dbReference>
<keyword evidence="7" id="KW-0411">Iron-sulfur</keyword>
<evidence type="ECO:0000256" key="3">
    <source>
        <dbReference type="ARBA" id="ARBA00022691"/>
    </source>
</evidence>
<sequence length="416" mass="45289">MTQLESARKGKLSPEARTVAKQEAISTKKLLSLIRSGKVVIPANPKHKKLKAIGIGTALRTKINANIGTSPYKPSLKQELAKLSVCEEFGADTVMDLSTGGKLDLIRKKIIQSTVLPVGTVPIYGAAVKKGLDNLGEDDFINEFEKQAKQGIDFATVHSGITLSSMKLSKKRRHGIVSRGGSMIHHWMSLTGIENPFFKHYNVLLDIACEHDVTLSLGDALRPGCIEDSTDKPQLNELKLLGKLAARSVKVGVQTIIEGPGHVPLHEVEKNLKLQQKYCKGVPFYVLGPIVTDIAFGYDHITSAIGGAIAAWHGAAFLCYVTPAEHLSLPSLEDVKEGIIASRIAAHVADIAKGIPKSRQWDNKVSDARKNLDWESLFKLSLDPKKARDYRKKSGAHGKECSMCGEYCALKVKKCG</sequence>
<dbReference type="Gene3D" id="3.20.20.540">
    <property type="entry name" value="Radical SAM ThiC family, central domain"/>
    <property type="match status" value="1"/>
</dbReference>
<evidence type="ECO:0000313" key="10">
    <source>
        <dbReference type="EMBL" id="MAG22078.1"/>
    </source>
</evidence>
<evidence type="ECO:0000256" key="7">
    <source>
        <dbReference type="ARBA" id="ARBA00023014"/>
    </source>
</evidence>
<dbReference type="GO" id="GO:0070284">
    <property type="term" value="F:phosphomethylpyrimidine synthase activity"/>
    <property type="evidence" value="ECO:0007669"/>
    <property type="project" value="UniProtKB-EC"/>
</dbReference>
<dbReference type="PANTHER" id="PTHR30557">
    <property type="entry name" value="THIAMINE BIOSYNTHESIS PROTEIN THIC"/>
    <property type="match status" value="1"/>
</dbReference>
<evidence type="ECO:0000256" key="1">
    <source>
        <dbReference type="ARBA" id="ARBA00001966"/>
    </source>
</evidence>
<keyword evidence="3" id="KW-0949">S-adenosyl-L-methionine</keyword>
<dbReference type="Proteomes" id="UP000226592">
    <property type="component" value="Unassembled WGS sequence"/>
</dbReference>
<keyword evidence="8" id="KW-0456">Lyase</keyword>
<dbReference type="SFLD" id="SFLDG01114">
    <property type="entry name" value="phosphomethylpyrimidine_syntha"/>
    <property type="match status" value="1"/>
</dbReference>
<dbReference type="Gene3D" id="6.10.250.620">
    <property type="match status" value="1"/>
</dbReference>
<comment type="caution">
    <text evidence="10">The sequence shown here is derived from an EMBL/GenBank/DDBJ whole genome shotgun (WGS) entry which is preliminary data.</text>
</comment>